<accession>A0A553NEC8</accession>
<dbReference type="AlphaFoldDB" id="A0A553NEC8"/>
<protein>
    <submittedName>
        <fullName evidence="3">Uncharacterized protein</fullName>
    </submittedName>
</protein>
<keyword evidence="4" id="KW-1185">Reference proteome</keyword>
<gene>
    <name evidence="3" type="ORF">TCAL_15197</name>
</gene>
<feature type="compositionally biased region" description="Low complexity" evidence="1">
    <location>
        <begin position="92"/>
        <end position="113"/>
    </location>
</feature>
<organism evidence="3 4">
    <name type="scientific">Tigriopus californicus</name>
    <name type="common">Marine copepod</name>
    <dbReference type="NCBI Taxonomy" id="6832"/>
    <lineage>
        <taxon>Eukaryota</taxon>
        <taxon>Metazoa</taxon>
        <taxon>Ecdysozoa</taxon>
        <taxon>Arthropoda</taxon>
        <taxon>Crustacea</taxon>
        <taxon>Multicrustacea</taxon>
        <taxon>Hexanauplia</taxon>
        <taxon>Copepoda</taxon>
        <taxon>Harpacticoida</taxon>
        <taxon>Harpacticidae</taxon>
        <taxon>Tigriopus</taxon>
    </lineage>
</organism>
<proteinExistence type="predicted"/>
<keyword evidence="2" id="KW-0812">Transmembrane</keyword>
<evidence type="ECO:0000313" key="4">
    <source>
        <dbReference type="Proteomes" id="UP000318571"/>
    </source>
</evidence>
<keyword evidence="2" id="KW-1133">Transmembrane helix</keyword>
<evidence type="ECO:0000313" key="3">
    <source>
        <dbReference type="EMBL" id="TRY63806.1"/>
    </source>
</evidence>
<feature type="transmembrane region" description="Helical" evidence="2">
    <location>
        <begin position="15"/>
        <end position="35"/>
    </location>
</feature>
<feature type="compositionally biased region" description="Basic and acidic residues" evidence="1">
    <location>
        <begin position="114"/>
        <end position="131"/>
    </location>
</feature>
<sequence length="271" mass="29832">MLPRDAELLAGFVKVMLKVFGLAQIVLFFLITLLLNLNSLGHLLFEAGDLVDPPTDEPIQELLELNIDGQVVLVHGEHRRGRSGSSQNVQASSQNIHITSASSSSSGSATSNVHGEKISNEGSRFGDDRGRCSSSCHNRSIFFAGTRRQRSLEAASSFHKSRGRLMVDRGQRGNMTDQFIQQSRLDQVGLFRNQRLFGQNHLFCRGRRYKLTSGSDESNVTKGGANFLLKLTTNSASWPIISMYFMSTFTAESTTAALACAKRGVIRSQMD</sequence>
<feature type="region of interest" description="Disordered" evidence="1">
    <location>
        <begin position="78"/>
        <end position="132"/>
    </location>
</feature>
<name>A0A553NEC8_TIGCA</name>
<dbReference type="EMBL" id="VCGU01000458">
    <property type="protein sequence ID" value="TRY63806.1"/>
    <property type="molecule type" value="Genomic_DNA"/>
</dbReference>
<dbReference type="Proteomes" id="UP000318571">
    <property type="component" value="Chromosome 10"/>
</dbReference>
<comment type="caution">
    <text evidence="3">The sequence shown here is derived from an EMBL/GenBank/DDBJ whole genome shotgun (WGS) entry which is preliminary data.</text>
</comment>
<keyword evidence="2" id="KW-0472">Membrane</keyword>
<evidence type="ECO:0000256" key="2">
    <source>
        <dbReference type="SAM" id="Phobius"/>
    </source>
</evidence>
<reference evidence="3 4" key="1">
    <citation type="journal article" date="2018" name="Nat. Ecol. Evol.">
        <title>Genomic signatures of mitonuclear coevolution across populations of Tigriopus californicus.</title>
        <authorList>
            <person name="Barreto F.S."/>
            <person name="Watson E.T."/>
            <person name="Lima T.G."/>
            <person name="Willett C.S."/>
            <person name="Edmands S."/>
            <person name="Li W."/>
            <person name="Burton R.S."/>
        </authorList>
    </citation>
    <scope>NUCLEOTIDE SEQUENCE [LARGE SCALE GENOMIC DNA]</scope>
    <source>
        <strain evidence="3 4">San Diego</strain>
    </source>
</reference>
<evidence type="ECO:0000256" key="1">
    <source>
        <dbReference type="SAM" id="MobiDB-lite"/>
    </source>
</evidence>